<name>A0A6F9DXI1_9ASCI</name>
<proteinExistence type="evidence at transcript level"/>
<dbReference type="InterPro" id="IPR041698">
    <property type="entry name" value="Methyltransf_25"/>
</dbReference>
<dbReference type="SUPFAM" id="SSF53335">
    <property type="entry name" value="S-adenosyl-L-methionine-dependent methyltransferases"/>
    <property type="match status" value="1"/>
</dbReference>
<protein>
    <submittedName>
        <fullName evidence="2">Williams-Beuren syndrome chromosomal region 27 protein-like</fullName>
    </submittedName>
</protein>
<dbReference type="PANTHER" id="PTHR43591:SF101">
    <property type="entry name" value="METHYLTRANSFERASE-LIKE PROTEIN 27"/>
    <property type="match status" value="1"/>
</dbReference>
<sequence>MDSQKENDIKLYNKIYGDYINVESTESTVANYTKLAEEYEQDFVGLGYETPGDVAKLALKYLKGDNQQVLDIACGTGLVADALRNGGFKGEIDGIDGSPGMLNLAKAKQGVYRKLVEAFVNPGVNLPFDKTTYDAVVCSGGYGPGHLMPATLELLIDVTKAQGVIVFATRDNTQASDYVKELEATVKDLEDKGLWKKSDVIPTTYFRFDKEKGEPLKAIIYCFQKV</sequence>
<organism evidence="2">
    <name type="scientific">Phallusia mammillata</name>
    <dbReference type="NCBI Taxonomy" id="59560"/>
    <lineage>
        <taxon>Eukaryota</taxon>
        <taxon>Metazoa</taxon>
        <taxon>Chordata</taxon>
        <taxon>Tunicata</taxon>
        <taxon>Ascidiacea</taxon>
        <taxon>Phlebobranchia</taxon>
        <taxon>Ascidiidae</taxon>
        <taxon>Phallusia</taxon>
    </lineage>
</organism>
<feature type="domain" description="Methyltransferase" evidence="1">
    <location>
        <begin position="69"/>
        <end position="163"/>
    </location>
</feature>
<evidence type="ECO:0000313" key="2">
    <source>
        <dbReference type="EMBL" id="CAB3267676.1"/>
    </source>
</evidence>
<dbReference type="EMBL" id="LR791814">
    <property type="protein sequence ID" value="CAB3267676.1"/>
    <property type="molecule type" value="mRNA"/>
</dbReference>
<reference evidence="2" key="1">
    <citation type="submission" date="2020-04" db="EMBL/GenBank/DDBJ databases">
        <authorList>
            <person name="Neveu A P."/>
        </authorList>
    </citation>
    <scope>NUCLEOTIDE SEQUENCE</scope>
    <source>
        <tissue evidence="2">Whole embryo</tissue>
    </source>
</reference>
<dbReference type="Gene3D" id="3.40.50.150">
    <property type="entry name" value="Vaccinia Virus protein VP39"/>
    <property type="match status" value="1"/>
</dbReference>
<dbReference type="PANTHER" id="PTHR43591">
    <property type="entry name" value="METHYLTRANSFERASE"/>
    <property type="match status" value="1"/>
</dbReference>
<gene>
    <name evidence="2" type="primary">Wbscr27-001</name>
</gene>
<accession>A0A6F9DXI1</accession>
<dbReference type="InterPro" id="IPR029063">
    <property type="entry name" value="SAM-dependent_MTases_sf"/>
</dbReference>
<dbReference type="AlphaFoldDB" id="A0A6F9DXI1"/>
<dbReference type="CDD" id="cd02440">
    <property type="entry name" value="AdoMet_MTases"/>
    <property type="match status" value="1"/>
</dbReference>
<evidence type="ECO:0000259" key="1">
    <source>
        <dbReference type="Pfam" id="PF13649"/>
    </source>
</evidence>
<dbReference type="Pfam" id="PF13649">
    <property type="entry name" value="Methyltransf_25"/>
    <property type="match status" value="1"/>
</dbReference>